<dbReference type="EMBL" id="JAGGKS010000004">
    <property type="protein sequence ID" value="MBP1925770.1"/>
    <property type="molecule type" value="Genomic_DNA"/>
</dbReference>
<dbReference type="InterPro" id="IPR025877">
    <property type="entry name" value="MobA-like_NTP_Trfase"/>
</dbReference>
<evidence type="ECO:0000313" key="2">
    <source>
        <dbReference type="EMBL" id="MBP1925770.1"/>
    </source>
</evidence>
<accession>A0ABS4GEI3</accession>
<organism evidence="2 3">
    <name type="scientific">Sedimentibacter acidaminivorans</name>
    <dbReference type="NCBI Taxonomy" id="913099"/>
    <lineage>
        <taxon>Bacteria</taxon>
        <taxon>Bacillati</taxon>
        <taxon>Bacillota</taxon>
        <taxon>Tissierellia</taxon>
        <taxon>Sedimentibacter</taxon>
    </lineage>
</organism>
<dbReference type="EC" id="2.7.7.76" evidence="2"/>
<comment type="caution">
    <text evidence="2">The sequence shown here is derived from an EMBL/GenBank/DDBJ whole genome shotgun (WGS) entry which is preliminary data.</text>
</comment>
<evidence type="ECO:0000313" key="3">
    <source>
        <dbReference type="Proteomes" id="UP001519342"/>
    </source>
</evidence>
<dbReference type="RefSeq" id="WP_209511514.1">
    <property type="nucleotide sequence ID" value="NZ_JAGGKS010000004.1"/>
</dbReference>
<dbReference type="CDD" id="cd04182">
    <property type="entry name" value="GT_2_like_f"/>
    <property type="match status" value="1"/>
</dbReference>
<dbReference type="Gene3D" id="3.90.550.10">
    <property type="entry name" value="Spore Coat Polysaccharide Biosynthesis Protein SpsA, Chain A"/>
    <property type="match status" value="1"/>
</dbReference>
<sequence length="195" mass="21857">MKISAIVMASGLSRRMNTNKLQMEINNKKIYEYILETIKSNEFHEVIVVTNDQNINSKAESLGYKTLSNPNAYLGQSVSIKIALENSSESSGYMFFVADQPFVSSNTINIICDIFKNNLDRIIIPSYNGINGNPVLFPCSLKNELMSISGDSGGKAVIKNNLDKVINVEIHNVNEHMDIDTLEDYEKVLKMKVIE</sequence>
<name>A0ABS4GEI3_9FIRM</name>
<feature type="domain" description="MobA-like NTP transferase" evidence="1">
    <location>
        <begin position="5"/>
        <end position="161"/>
    </location>
</feature>
<reference evidence="2 3" key="1">
    <citation type="submission" date="2021-03" db="EMBL/GenBank/DDBJ databases">
        <title>Genomic Encyclopedia of Type Strains, Phase IV (KMG-IV): sequencing the most valuable type-strain genomes for metagenomic binning, comparative biology and taxonomic classification.</title>
        <authorList>
            <person name="Goeker M."/>
        </authorList>
    </citation>
    <scope>NUCLEOTIDE SEQUENCE [LARGE SCALE GENOMIC DNA]</scope>
    <source>
        <strain evidence="2 3">DSM 24004</strain>
    </source>
</reference>
<keyword evidence="3" id="KW-1185">Reference proteome</keyword>
<gene>
    <name evidence="2" type="ORF">J2Z76_001631</name>
</gene>
<dbReference type="SUPFAM" id="SSF53448">
    <property type="entry name" value="Nucleotide-diphospho-sugar transferases"/>
    <property type="match status" value="1"/>
</dbReference>
<dbReference type="Pfam" id="PF12804">
    <property type="entry name" value="NTP_transf_3"/>
    <property type="match status" value="1"/>
</dbReference>
<keyword evidence="2" id="KW-0808">Transferase</keyword>
<dbReference type="PANTHER" id="PTHR43777:SF1">
    <property type="entry name" value="MOLYBDENUM COFACTOR CYTIDYLYLTRANSFERASE"/>
    <property type="match status" value="1"/>
</dbReference>
<evidence type="ECO:0000259" key="1">
    <source>
        <dbReference type="Pfam" id="PF12804"/>
    </source>
</evidence>
<dbReference type="InterPro" id="IPR029044">
    <property type="entry name" value="Nucleotide-diphossugar_trans"/>
</dbReference>
<protein>
    <submittedName>
        <fullName evidence="2">Molybdenum cofactor cytidylyltransferase</fullName>
        <ecNumber evidence="2">2.7.7.76</ecNumber>
    </submittedName>
</protein>
<proteinExistence type="predicted"/>
<dbReference type="GO" id="GO:0061602">
    <property type="term" value="F:molybdenum cofactor cytidylyltransferase activity"/>
    <property type="evidence" value="ECO:0007669"/>
    <property type="project" value="UniProtKB-EC"/>
</dbReference>
<dbReference type="Proteomes" id="UP001519342">
    <property type="component" value="Unassembled WGS sequence"/>
</dbReference>
<dbReference type="PANTHER" id="PTHR43777">
    <property type="entry name" value="MOLYBDENUM COFACTOR CYTIDYLYLTRANSFERASE"/>
    <property type="match status" value="1"/>
</dbReference>
<keyword evidence="2" id="KW-0548">Nucleotidyltransferase</keyword>